<dbReference type="Proteomes" id="UP001432027">
    <property type="component" value="Unassembled WGS sequence"/>
</dbReference>
<dbReference type="InterPro" id="IPR016187">
    <property type="entry name" value="CTDL_fold"/>
</dbReference>
<dbReference type="PROSITE" id="PS00615">
    <property type="entry name" value="C_TYPE_LECTIN_1"/>
    <property type="match status" value="1"/>
</dbReference>
<dbReference type="InterPro" id="IPR001304">
    <property type="entry name" value="C-type_lectin-like"/>
</dbReference>
<organism evidence="3 4">
    <name type="scientific">Pristionchus entomophagus</name>
    <dbReference type="NCBI Taxonomy" id="358040"/>
    <lineage>
        <taxon>Eukaryota</taxon>
        <taxon>Metazoa</taxon>
        <taxon>Ecdysozoa</taxon>
        <taxon>Nematoda</taxon>
        <taxon>Chromadorea</taxon>
        <taxon>Rhabditida</taxon>
        <taxon>Rhabditina</taxon>
        <taxon>Diplogasteromorpha</taxon>
        <taxon>Diplogasteroidea</taxon>
        <taxon>Neodiplogasteridae</taxon>
        <taxon>Pristionchus</taxon>
    </lineage>
</organism>
<dbReference type="EMBL" id="BTSX01000005">
    <property type="protein sequence ID" value="GMS99437.1"/>
    <property type="molecule type" value="Genomic_DNA"/>
</dbReference>
<dbReference type="PANTHER" id="PTHR22991">
    <property type="entry name" value="PROTEIN CBG13490"/>
    <property type="match status" value="1"/>
</dbReference>
<sequence length="91" mass="9967">PMVAIMTLENSFVRRLAVSKGALNGMFLGANVTEKDFAWIDGSKWDYNNFQAGYPIAGLGDCLSMDTRSANGEWVNADCSSQQAVACQRKR</sequence>
<evidence type="ECO:0000313" key="4">
    <source>
        <dbReference type="Proteomes" id="UP001432027"/>
    </source>
</evidence>
<dbReference type="Pfam" id="PF00059">
    <property type="entry name" value="Lectin_C"/>
    <property type="match status" value="1"/>
</dbReference>
<dbReference type="SUPFAM" id="SSF56436">
    <property type="entry name" value="C-type lectin-like"/>
    <property type="match status" value="1"/>
</dbReference>
<gene>
    <name evidence="3" type="ORF">PENTCL1PPCAC_21610</name>
</gene>
<dbReference type="PANTHER" id="PTHR22991:SF40">
    <property type="entry name" value="PROTEIN CBG13490"/>
    <property type="match status" value="1"/>
</dbReference>
<dbReference type="InterPro" id="IPR018378">
    <property type="entry name" value="C-type_lectin_CS"/>
</dbReference>
<dbReference type="InterPro" id="IPR050976">
    <property type="entry name" value="Snaclec"/>
</dbReference>
<dbReference type="Gene3D" id="3.10.100.10">
    <property type="entry name" value="Mannose-Binding Protein A, subunit A"/>
    <property type="match status" value="1"/>
</dbReference>
<dbReference type="InterPro" id="IPR016186">
    <property type="entry name" value="C-type_lectin-like/link_sf"/>
</dbReference>
<dbReference type="PROSITE" id="PS50041">
    <property type="entry name" value="C_TYPE_LECTIN_2"/>
    <property type="match status" value="1"/>
</dbReference>
<dbReference type="AlphaFoldDB" id="A0AAV5TZA2"/>
<evidence type="ECO:0000259" key="2">
    <source>
        <dbReference type="PROSITE" id="PS50041"/>
    </source>
</evidence>
<reference evidence="3" key="1">
    <citation type="submission" date="2023-10" db="EMBL/GenBank/DDBJ databases">
        <title>Genome assembly of Pristionchus species.</title>
        <authorList>
            <person name="Yoshida K."/>
            <person name="Sommer R.J."/>
        </authorList>
    </citation>
    <scope>NUCLEOTIDE SEQUENCE</scope>
    <source>
        <strain evidence="3">RS0144</strain>
    </source>
</reference>
<keyword evidence="4" id="KW-1185">Reference proteome</keyword>
<feature type="non-terminal residue" evidence="3">
    <location>
        <position position="1"/>
    </location>
</feature>
<comment type="caution">
    <text evidence="3">The sequence shown here is derived from an EMBL/GenBank/DDBJ whole genome shotgun (WGS) entry which is preliminary data.</text>
</comment>
<dbReference type="CDD" id="cd00037">
    <property type="entry name" value="CLECT"/>
    <property type="match status" value="1"/>
</dbReference>
<evidence type="ECO:0000313" key="3">
    <source>
        <dbReference type="EMBL" id="GMS99437.1"/>
    </source>
</evidence>
<accession>A0AAV5TZA2</accession>
<keyword evidence="1" id="KW-1015">Disulfide bond</keyword>
<proteinExistence type="predicted"/>
<evidence type="ECO:0000256" key="1">
    <source>
        <dbReference type="ARBA" id="ARBA00023157"/>
    </source>
</evidence>
<protein>
    <recommendedName>
        <fullName evidence="2">C-type lectin domain-containing protein</fullName>
    </recommendedName>
</protein>
<feature type="domain" description="C-type lectin" evidence="2">
    <location>
        <begin position="1"/>
        <end position="88"/>
    </location>
</feature>
<name>A0AAV5TZA2_9BILA</name>